<dbReference type="RefSeq" id="WP_149614523.1">
    <property type="nucleotide sequence ID" value="NZ_SEUK01000051.1"/>
</dbReference>
<dbReference type="EMBL" id="SEUK01000051">
    <property type="protein sequence ID" value="KAA1159400.1"/>
    <property type="molecule type" value="Genomic_DNA"/>
</dbReference>
<protein>
    <submittedName>
        <fullName evidence="1">Uncharacterized protein</fullName>
    </submittedName>
</protein>
<evidence type="ECO:0000313" key="1">
    <source>
        <dbReference type="EMBL" id="KAA1159400.1"/>
    </source>
</evidence>
<organism evidence="1 2">
    <name type="scientific">Pseudoalteromonas fuliginea</name>
    <dbReference type="NCBI Taxonomy" id="1872678"/>
    <lineage>
        <taxon>Bacteria</taxon>
        <taxon>Pseudomonadati</taxon>
        <taxon>Pseudomonadota</taxon>
        <taxon>Gammaproteobacteria</taxon>
        <taxon>Alteromonadales</taxon>
        <taxon>Pseudoalteromonadaceae</taxon>
        <taxon>Pseudoalteromonas</taxon>
    </lineage>
</organism>
<name>A0AB73BFD2_9GAMM</name>
<proteinExistence type="predicted"/>
<reference evidence="1 2" key="1">
    <citation type="submission" date="2019-01" db="EMBL/GenBank/DDBJ databases">
        <title>Genome sequences of marine Pseudoalteromonas species.</title>
        <authorList>
            <person name="Boraston A.B."/>
            <person name="Hehemann J.-H."/>
            <person name="Vickers C.J."/>
            <person name="Salama-Alber O."/>
            <person name="Abe K."/>
            <person name="Hettle A.J."/>
        </authorList>
    </citation>
    <scope>NUCLEOTIDE SEQUENCE [LARGE SCALE GENOMIC DNA]</scope>
    <source>
        <strain evidence="1 2">PS42</strain>
    </source>
</reference>
<gene>
    <name evidence="1" type="ORF">EU508_12605</name>
</gene>
<dbReference type="Proteomes" id="UP000324162">
    <property type="component" value="Unassembled WGS sequence"/>
</dbReference>
<comment type="caution">
    <text evidence="1">The sequence shown here is derived from an EMBL/GenBank/DDBJ whole genome shotgun (WGS) entry which is preliminary data.</text>
</comment>
<dbReference type="AlphaFoldDB" id="A0AB73BFD2"/>
<sequence length="250" mass="28703">MDFESYAIDFFKAANLNAKKIPESNEKTPDFIIFDGVNILVEVKEKQENKKVIAKRDDAFNKCEVFENIQSLGYKNRLSGIIGDAAKQLKTQKGNTNSEFCFIFIVMTGLSPKAQISQFADTLYGKKNVLDAGLRGSVPKECYYFTHSEFFKHSDVIDGAFLVKSGYLEFLINDKSPRYDKVINSTFVNRFQGYITDPVKLEREGKILYVKSDIPRKNEDLVEKFVFDKYGIKKGFVFDFPHYSFQAELD</sequence>
<accession>A0AB73BFD2</accession>
<evidence type="ECO:0000313" key="2">
    <source>
        <dbReference type="Proteomes" id="UP000324162"/>
    </source>
</evidence>